<sequence length="89" mass="9890">MELTITNSLIILLGIVITWLVLFSLLTEKNTNMVGIKLGILVLLFSPFIASASYSLYATWSRQWFMMSGVNGEIQLAASPLKDPRPGSW</sequence>
<evidence type="ECO:0000313" key="2">
    <source>
        <dbReference type="EMBL" id="KTC69918.1"/>
    </source>
</evidence>
<evidence type="ECO:0000313" key="5">
    <source>
        <dbReference type="Proteomes" id="UP000255066"/>
    </source>
</evidence>
<organism evidence="3 5">
    <name type="scientific">Legionella birminghamensis</name>
    <dbReference type="NCBI Taxonomy" id="28083"/>
    <lineage>
        <taxon>Bacteria</taxon>
        <taxon>Pseudomonadati</taxon>
        <taxon>Pseudomonadota</taxon>
        <taxon>Gammaproteobacteria</taxon>
        <taxon>Legionellales</taxon>
        <taxon>Legionellaceae</taxon>
        <taxon>Legionella</taxon>
    </lineage>
</organism>
<dbReference type="Proteomes" id="UP000255066">
    <property type="component" value="Unassembled WGS sequence"/>
</dbReference>
<protein>
    <submittedName>
        <fullName evidence="3">Uncharacterized protein</fullName>
    </submittedName>
</protein>
<name>A0A378JRA0_9GAMM</name>
<proteinExistence type="predicted"/>
<keyword evidence="1" id="KW-0472">Membrane</keyword>
<dbReference type="EMBL" id="UGNW01000002">
    <property type="protein sequence ID" value="STX60886.1"/>
    <property type="molecule type" value="Genomic_DNA"/>
</dbReference>
<evidence type="ECO:0000313" key="3">
    <source>
        <dbReference type="EMBL" id="STX60886.1"/>
    </source>
</evidence>
<keyword evidence="1" id="KW-1133">Transmembrane helix</keyword>
<keyword evidence="4" id="KW-1185">Reference proteome</keyword>
<evidence type="ECO:0000313" key="4">
    <source>
        <dbReference type="Proteomes" id="UP000054735"/>
    </source>
</evidence>
<keyword evidence="1" id="KW-0812">Transmembrane</keyword>
<gene>
    <name evidence="2" type="ORF">Lbir_1922</name>
    <name evidence="3" type="ORF">NCTC12437_03178</name>
</gene>
<dbReference type="AlphaFoldDB" id="A0A378JRA0"/>
<feature type="transmembrane region" description="Helical" evidence="1">
    <location>
        <begin position="6"/>
        <end position="26"/>
    </location>
</feature>
<dbReference type="EMBL" id="LNXT01000034">
    <property type="protein sequence ID" value="KTC69918.1"/>
    <property type="molecule type" value="Genomic_DNA"/>
</dbReference>
<feature type="transmembrane region" description="Helical" evidence="1">
    <location>
        <begin position="38"/>
        <end position="57"/>
    </location>
</feature>
<reference evidence="3 5" key="2">
    <citation type="submission" date="2018-06" db="EMBL/GenBank/DDBJ databases">
        <authorList>
            <consortium name="Pathogen Informatics"/>
            <person name="Doyle S."/>
        </authorList>
    </citation>
    <scope>NUCLEOTIDE SEQUENCE [LARGE SCALE GENOMIC DNA]</scope>
    <source>
        <strain evidence="3 5">NCTC12437</strain>
    </source>
</reference>
<accession>A0A378JRA0</accession>
<dbReference type="Proteomes" id="UP000054735">
    <property type="component" value="Unassembled WGS sequence"/>
</dbReference>
<dbReference type="STRING" id="28083.Lbir_1922"/>
<evidence type="ECO:0000256" key="1">
    <source>
        <dbReference type="SAM" id="Phobius"/>
    </source>
</evidence>
<reference evidence="2 4" key="1">
    <citation type="submission" date="2015-11" db="EMBL/GenBank/DDBJ databases">
        <title>Genomic analysis of 38 Legionella species identifies large and diverse effector repertoires.</title>
        <authorList>
            <person name="Burstein D."/>
            <person name="Amaro F."/>
            <person name="Zusman T."/>
            <person name="Lifshitz Z."/>
            <person name="Cohen O."/>
            <person name="Gilbert J.A."/>
            <person name="Pupko T."/>
            <person name="Shuman H.A."/>
            <person name="Segal G."/>
        </authorList>
    </citation>
    <scope>NUCLEOTIDE SEQUENCE [LARGE SCALE GENOMIC DNA]</scope>
    <source>
        <strain evidence="2 4">CDC#1407-AL-14</strain>
    </source>
</reference>